<evidence type="ECO:0000256" key="1">
    <source>
        <dbReference type="ARBA" id="ARBA00023239"/>
    </source>
</evidence>
<dbReference type="PANTHER" id="PTHR12935:SF0">
    <property type="entry name" value="GAMMA-GLUTAMYLCYCLOTRANSFERASE"/>
    <property type="match status" value="1"/>
</dbReference>
<dbReference type="GO" id="GO:0003839">
    <property type="term" value="F:gamma-glutamylcyclotransferase activity"/>
    <property type="evidence" value="ECO:0007669"/>
    <property type="project" value="InterPro"/>
</dbReference>
<gene>
    <name evidence="3" type="ORF">SDC9_192496</name>
</gene>
<keyword evidence="1" id="KW-0456">Lyase</keyword>
<dbReference type="PANTHER" id="PTHR12935">
    <property type="entry name" value="GAMMA-GLUTAMYLCYCLOTRANSFERASE"/>
    <property type="match status" value="1"/>
</dbReference>
<sequence>MKEKIKLYGSYGSNMNLEQMSHRCPKAKAVGVGVLEDYKLTFRGRYKGVANIEPCKEKSVPIVLWEITEDCESALDLYEGYPNLYIKEEVQVKVKGKPKTAMVYIMANEYTNMVAAPTEYYFNVIAVGYSDNQVDLKPLQIAYSECLAGLRER</sequence>
<dbReference type="Gene3D" id="3.10.490.10">
    <property type="entry name" value="Gamma-glutamyl cyclotransferase-like"/>
    <property type="match status" value="1"/>
</dbReference>
<dbReference type="EMBL" id="VSSQ01104448">
    <property type="protein sequence ID" value="MPN44929.1"/>
    <property type="molecule type" value="Genomic_DNA"/>
</dbReference>
<feature type="domain" description="Gamma-glutamylcyclotransferase AIG2-like" evidence="2">
    <location>
        <begin position="11"/>
        <end position="108"/>
    </location>
</feature>
<reference evidence="3" key="1">
    <citation type="submission" date="2019-08" db="EMBL/GenBank/DDBJ databases">
        <authorList>
            <person name="Kucharzyk K."/>
            <person name="Murdoch R.W."/>
            <person name="Higgins S."/>
            <person name="Loffler F."/>
        </authorList>
    </citation>
    <scope>NUCLEOTIDE SEQUENCE</scope>
</reference>
<evidence type="ECO:0000259" key="2">
    <source>
        <dbReference type="Pfam" id="PF06094"/>
    </source>
</evidence>
<accession>A0A645I396</accession>
<dbReference type="InterPro" id="IPR017939">
    <property type="entry name" value="G-Glutamylcylcotransferase"/>
</dbReference>
<organism evidence="3">
    <name type="scientific">bioreactor metagenome</name>
    <dbReference type="NCBI Taxonomy" id="1076179"/>
    <lineage>
        <taxon>unclassified sequences</taxon>
        <taxon>metagenomes</taxon>
        <taxon>ecological metagenomes</taxon>
    </lineage>
</organism>
<dbReference type="SUPFAM" id="SSF110857">
    <property type="entry name" value="Gamma-glutamyl cyclotransferase-like"/>
    <property type="match status" value="1"/>
</dbReference>
<evidence type="ECO:0000313" key="3">
    <source>
        <dbReference type="EMBL" id="MPN44929.1"/>
    </source>
</evidence>
<dbReference type="AlphaFoldDB" id="A0A645I396"/>
<protein>
    <recommendedName>
        <fullName evidence="2">Gamma-glutamylcyclotransferase AIG2-like domain-containing protein</fullName>
    </recommendedName>
</protein>
<comment type="caution">
    <text evidence="3">The sequence shown here is derived from an EMBL/GenBank/DDBJ whole genome shotgun (WGS) entry which is preliminary data.</text>
</comment>
<dbReference type="InterPro" id="IPR036568">
    <property type="entry name" value="GGCT-like_sf"/>
</dbReference>
<dbReference type="InterPro" id="IPR013024">
    <property type="entry name" value="GGCT-like"/>
</dbReference>
<dbReference type="CDD" id="cd06661">
    <property type="entry name" value="GGCT_like"/>
    <property type="match status" value="1"/>
</dbReference>
<proteinExistence type="predicted"/>
<dbReference type="InterPro" id="IPR009288">
    <property type="entry name" value="AIG2-like_dom"/>
</dbReference>
<dbReference type="Pfam" id="PF06094">
    <property type="entry name" value="GGACT"/>
    <property type="match status" value="1"/>
</dbReference>
<name>A0A645I396_9ZZZZ</name>